<evidence type="ECO:0000259" key="11">
    <source>
        <dbReference type="PROSITE" id="PS50885"/>
    </source>
</evidence>
<keyword evidence="3" id="KW-0145">Chemotaxis</keyword>
<organism evidence="12 13">
    <name type="scientific">Solirubrobacter pauli</name>
    <dbReference type="NCBI Taxonomy" id="166793"/>
    <lineage>
        <taxon>Bacteria</taxon>
        <taxon>Bacillati</taxon>
        <taxon>Actinomycetota</taxon>
        <taxon>Thermoleophilia</taxon>
        <taxon>Solirubrobacterales</taxon>
        <taxon>Solirubrobacteraceae</taxon>
        <taxon>Solirubrobacter</taxon>
    </lineage>
</organism>
<dbReference type="Pfam" id="PF00672">
    <property type="entry name" value="HAMP"/>
    <property type="match status" value="1"/>
</dbReference>
<sequence>MPLRTRLLVQILPLVALAVAALTVTAIVVAGRHQKDAVYGEMQQLIDRQAQVFETQAAAGMTTARDLAATLEGDPRHDRAASGKIVTRMAERHPELYATWVAFAPDAYDGRDRAFAGVEPHSDVRGQFALWANRPGGDVVPSAFTDTDADSPWTDEDYYKVPLTEDREFIPEPYLDTGVMMTSYTVPIRRAGKPIGVAGVDVTLASLDAQTRAVRVLDSGYAFVTAKSGLLVSFPARKGWAGKKTLKVAAGEAKDPASGRDVVVFTAPIKTGGWTFAAVAPKDEILASIHALRTTLALIGLAALLVIGGALVLVARRIAQPVREVAEAAERVAAGELDVVTARGDDEVGRMGAAFTSMAGSLRQQAEVASAIARGDLTRAVEPRSERDTLGLALRDMGERLRAMVGELSGAAGTLSAASGQLATTSTEAGRAVDEIAEAVTDVAAGAERQVRVVEAVRRSGEDVSEAARTGAAHAEGTVLAAARARGVAESGAEAAADASAAMDAVRAAVEEATSAIRDLGARSERIGGIAATITGIAEQTNLLALNAAIEAARAGESGKGFAVVADEVRGLAEEAQTAAGGVAAIIAEIQAETTRTSALVEEGARRSDDGVAIVREAAGAFAAIREGIGDVDRQAEQIAAAIASVERSAATMGRDLSEVASVAESSSASTQEVSASAQQTSASAQEIAAAAHDLARQAERLDELVGQFTLA</sequence>
<evidence type="ECO:0000256" key="2">
    <source>
        <dbReference type="ARBA" id="ARBA00022475"/>
    </source>
</evidence>
<comment type="subcellular location">
    <subcellularLocation>
        <location evidence="1">Cell membrane</location>
        <topology evidence="1">Multi-pass membrane protein</topology>
    </subcellularLocation>
</comment>
<dbReference type="CDD" id="cd06225">
    <property type="entry name" value="HAMP"/>
    <property type="match status" value="2"/>
</dbReference>
<evidence type="ECO:0000256" key="7">
    <source>
        <dbReference type="ARBA" id="ARBA00023224"/>
    </source>
</evidence>
<dbReference type="EMBL" id="RBIL01000002">
    <property type="protein sequence ID" value="RKQ86680.1"/>
    <property type="molecule type" value="Genomic_DNA"/>
</dbReference>
<dbReference type="Gene3D" id="1.10.287.950">
    <property type="entry name" value="Methyl-accepting chemotaxis protein"/>
    <property type="match status" value="1"/>
</dbReference>
<dbReference type="PROSITE" id="PS50885">
    <property type="entry name" value="HAMP"/>
    <property type="match status" value="2"/>
</dbReference>
<protein>
    <submittedName>
        <fullName evidence="12">Methyl-accepting chemotaxis sensory transducer with Cache sensor</fullName>
    </submittedName>
</protein>
<evidence type="ECO:0000256" key="4">
    <source>
        <dbReference type="ARBA" id="ARBA00022692"/>
    </source>
</evidence>
<dbReference type="SMART" id="SM00304">
    <property type="entry name" value="HAMP"/>
    <property type="match status" value="1"/>
</dbReference>
<dbReference type="Pfam" id="PF00015">
    <property type="entry name" value="MCPsignal"/>
    <property type="match status" value="1"/>
</dbReference>
<dbReference type="CDD" id="cd12913">
    <property type="entry name" value="PDC1_MCP_like"/>
    <property type="match status" value="1"/>
</dbReference>
<dbReference type="GO" id="GO:0006935">
    <property type="term" value="P:chemotaxis"/>
    <property type="evidence" value="ECO:0007669"/>
    <property type="project" value="UniProtKB-KW"/>
</dbReference>
<keyword evidence="13" id="KW-1185">Reference proteome</keyword>
<evidence type="ECO:0000256" key="6">
    <source>
        <dbReference type="ARBA" id="ARBA00023136"/>
    </source>
</evidence>
<evidence type="ECO:0000256" key="5">
    <source>
        <dbReference type="ARBA" id="ARBA00022989"/>
    </source>
</evidence>
<dbReference type="SUPFAM" id="SSF58104">
    <property type="entry name" value="Methyl-accepting chemotaxis protein (MCP) signaling domain"/>
    <property type="match status" value="1"/>
</dbReference>
<evidence type="ECO:0000256" key="1">
    <source>
        <dbReference type="ARBA" id="ARBA00004651"/>
    </source>
</evidence>
<dbReference type="PANTHER" id="PTHR32089">
    <property type="entry name" value="METHYL-ACCEPTING CHEMOTAXIS PROTEIN MCPB"/>
    <property type="match status" value="1"/>
</dbReference>
<evidence type="ECO:0000259" key="10">
    <source>
        <dbReference type="PROSITE" id="PS50111"/>
    </source>
</evidence>
<dbReference type="SMART" id="SM00283">
    <property type="entry name" value="MA"/>
    <property type="match status" value="1"/>
</dbReference>
<dbReference type="Pfam" id="PF02743">
    <property type="entry name" value="dCache_1"/>
    <property type="match status" value="1"/>
</dbReference>
<dbReference type="InterPro" id="IPR004089">
    <property type="entry name" value="MCPsignal_dom"/>
</dbReference>
<reference evidence="12 13" key="1">
    <citation type="submission" date="2018-10" db="EMBL/GenBank/DDBJ databases">
        <title>Genomic Encyclopedia of Archaeal and Bacterial Type Strains, Phase II (KMG-II): from individual species to whole genera.</title>
        <authorList>
            <person name="Goeker M."/>
        </authorList>
    </citation>
    <scope>NUCLEOTIDE SEQUENCE [LARGE SCALE GENOMIC DNA]</scope>
    <source>
        <strain evidence="12 13">DSM 14954</strain>
    </source>
</reference>
<dbReference type="Proteomes" id="UP000278962">
    <property type="component" value="Unassembled WGS sequence"/>
</dbReference>
<dbReference type="AlphaFoldDB" id="A0A660L538"/>
<keyword evidence="2" id="KW-1003">Cell membrane</keyword>
<feature type="domain" description="HAMP" evidence="11">
    <location>
        <begin position="316"/>
        <end position="367"/>
    </location>
</feature>
<dbReference type="Gene3D" id="6.10.340.10">
    <property type="match status" value="1"/>
</dbReference>
<proteinExistence type="inferred from homology"/>
<name>A0A660L538_9ACTN</name>
<comment type="caution">
    <text evidence="12">The sequence shown here is derived from an EMBL/GenBank/DDBJ whole genome shotgun (WGS) entry which is preliminary data.</text>
</comment>
<keyword evidence="4" id="KW-0812">Transmembrane</keyword>
<dbReference type="PANTHER" id="PTHR32089:SF112">
    <property type="entry name" value="LYSOZYME-LIKE PROTEIN-RELATED"/>
    <property type="match status" value="1"/>
</dbReference>
<evidence type="ECO:0000256" key="3">
    <source>
        <dbReference type="ARBA" id="ARBA00022500"/>
    </source>
</evidence>
<comment type="similarity">
    <text evidence="8">Belongs to the methyl-accepting chemotaxis (MCP) protein family.</text>
</comment>
<evidence type="ECO:0000256" key="8">
    <source>
        <dbReference type="ARBA" id="ARBA00029447"/>
    </source>
</evidence>
<dbReference type="GO" id="GO:0005886">
    <property type="term" value="C:plasma membrane"/>
    <property type="evidence" value="ECO:0007669"/>
    <property type="project" value="UniProtKB-SubCell"/>
</dbReference>
<feature type="domain" description="HAMP" evidence="11">
    <location>
        <begin position="368"/>
        <end position="406"/>
    </location>
</feature>
<keyword evidence="5" id="KW-1133">Transmembrane helix</keyword>
<dbReference type="PROSITE" id="PS50111">
    <property type="entry name" value="CHEMOTAXIS_TRANSDUC_2"/>
    <property type="match status" value="1"/>
</dbReference>
<evidence type="ECO:0000313" key="12">
    <source>
        <dbReference type="EMBL" id="RKQ86680.1"/>
    </source>
</evidence>
<gene>
    <name evidence="12" type="ORF">C8N24_4695</name>
</gene>
<feature type="domain" description="Methyl-accepting transducer" evidence="10">
    <location>
        <begin position="425"/>
        <end position="696"/>
    </location>
</feature>
<keyword evidence="7 9" id="KW-0807">Transducer</keyword>
<keyword evidence="6" id="KW-0472">Membrane</keyword>
<dbReference type="InterPro" id="IPR003660">
    <property type="entry name" value="HAMP_dom"/>
</dbReference>
<evidence type="ECO:0000256" key="9">
    <source>
        <dbReference type="PROSITE-ProRule" id="PRU00284"/>
    </source>
</evidence>
<dbReference type="Gene3D" id="3.30.450.20">
    <property type="entry name" value="PAS domain"/>
    <property type="match status" value="2"/>
</dbReference>
<dbReference type="GO" id="GO:0007165">
    <property type="term" value="P:signal transduction"/>
    <property type="evidence" value="ECO:0007669"/>
    <property type="project" value="UniProtKB-KW"/>
</dbReference>
<evidence type="ECO:0000313" key="13">
    <source>
        <dbReference type="Proteomes" id="UP000278962"/>
    </source>
</evidence>
<dbReference type="InterPro" id="IPR033479">
    <property type="entry name" value="dCache_1"/>
</dbReference>
<accession>A0A660L538</accession>